<sequence>MMKYRSIGIIGAGVIGKSLFDYVSGLEGVKVAYVLVSDKAKYAQNADLADVLIDDAAQALERKADLVLEAATPALLSALGPDILAHSDLCGFSCSALADSAVESALHEAASKSGHRLFVPHGAVLGLDGLRDGREQIEQVVITTTKSGASLGQAADASGILFEGSTRDACIRFPRNVNVHAAVAFAGIGFDRTRSIVIADPNTKAMRHHIAVSGRGLEWEISISSQSLGGVTGSYTPASAIGSLKRILGDELFANA</sequence>
<dbReference type="SUPFAM" id="SSF51735">
    <property type="entry name" value="NAD(P)-binding Rossmann-fold domains"/>
    <property type="match status" value="1"/>
</dbReference>
<reference evidence="4 5" key="1">
    <citation type="submission" date="2019-11" db="EMBL/GenBank/DDBJ databases">
        <title>Genome analysis of Rhizobacterium cereale a novel genus and species isolated from maize roots in North Spain.</title>
        <authorList>
            <person name="Menendez E."/>
            <person name="Flores-Felix J.D."/>
            <person name="Ramirez-Bahena M.-H."/>
            <person name="Igual J.M."/>
            <person name="Garcia-Fraile P."/>
            <person name="Peix A."/>
            <person name="Velazquez E."/>
        </authorList>
    </citation>
    <scope>NUCLEOTIDE SEQUENCE [LARGE SCALE GENOMIC DNA]</scope>
    <source>
        <strain evidence="4 5">RZME27</strain>
    </source>
</reference>
<name>A0A6A8A6X3_9HYPH</name>
<organism evidence="4 5">
    <name type="scientific">Endobacterium cereale</name>
    <dbReference type="NCBI Taxonomy" id="2663029"/>
    <lineage>
        <taxon>Bacteria</taxon>
        <taxon>Pseudomonadati</taxon>
        <taxon>Pseudomonadota</taxon>
        <taxon>Alphaproteobacteria</taxon>
        <taxon>Hyphomicrobiales</taxon>
        <taxon>Rhizobiaceae</taxon>
        <taxon>Endobacterium</taxon>
    </lineage>
</organism>
<evidence type="ECO:0000256" key="1">
    <source>
        <dbReference type="ARBA" id="ARBA00008331"/>
    </source>
</evidence>
<dbReference type="GO" id="GO:0009435">
    <property type="term" value="P:NAD+ biosynthetic process"/>
    <property type="evidence" value="ECO:0007669"/>
    <property type="project" value="InterPro"/>
</dbReference>
<dbReference type="EMBL" id="WIXI01000040">
    <property type="protein sequence ID" value="MQY46414.1"/>
    <property type="molecule type" value="Genomic_DNA"/>
</dbReference>
<dbReference type="InterPro" id="IPR002811">
    <property type="entry name" value="Asp_DH"/>
</dbReference>
<feature type="domain" description="Aspartate dehydrogenase" evidence="2">
    <location>
        <begin position="157"/>
        <end position="229"/>
    </location>
</feature>
<dbReference type="Pfam" id="PF01958">
    <property type="entry name" value="Asp_DH_C"/>
    <property type="match status" value="1"/>
</dbReference>
<dbReference type="SUPFAM" id="SSF55347">
    <property type="entry name" value="Glyceraldehyde-3-phosphate dehydrogenase-like, C-terminal domain"/>
    <property type="match status" value="1"/>
</dbReference>
<comment type="similarity">
    <text evidence="1">Belongs to the L-aspartate dehydrogenase family.</text>
</comment>
<dbReference type="InterPro" id="IPR005106">
    <property type="entry name" value="Asp/hSer_DH_NAD-bd"/>
</dbReference>
<dbReference type="Pfam" id="PF03447">
    <property type="entry name" value="NAD_binding_3"/>
    <property type="match status" value="1"/>
</dbReference>
<dbReference type="PANTHER" id="PTHR31873">
    <property type="entry name" value="L-ASPARTATE DEHYDROGENASE-RELATED"/>
    <property type="match status" value="1"/>
</dbReference>
<proteinExistence type="inferred from homology"/>
<dbReference type="GO" id="GO:0033735">
    <property type="term" value="F:aspartate dehydrogenase [NAD(P)+] activity"/>
    <property type="evidence" value="ECO:0007669"/>
    <property type="project" value="InterPro"/>
</dbReference>
<dbReference type="AlphaFoldDB" id="A0A6A8A6X3"/>
<keyword evidence="5" id="KW-1185">Reference proteome</keyword>
<accession>A0A6A8A6X3</accession>
<dbReference type="InterPro" id="IPR036291">
    <property type="entry name" value="NAD(P)-bd_dom_sf"/>
</dbReference>
<evidence type="ECO:0000313" key="4">
    <source>
        <dbReference type="EMBL" id="MQY46414.1"/>
    </source>
</evidence>
<evidence type="ECO:0000259" key="2">
    <source>
        <dbReference type="Pfam" id="PF01958"/>
    </source>
</evidence>
<feature type="domain" description="Aspartate/homoserine dehydrogenase NAD-binding" evidence="3">
    <location>
        <begin position="11"/>
        <end position="120"/>
    </location>
</feature>
<dbReference type="Gene3D" id="3.40.50.720">
    <property type="entry name" value="NAD(P)-binding Rossmann-like Domain"/>
    <property type="match status" value="1"/>
</dbReference>
<dbReference type="PANTHER" id="PTHR31873:SF6">
    <property type="entry name" value="ASPARTATE DEHYDROGENASE DOMAIN-CONTAINING PROTEIN"/>
    <property type="match status" value="1"/>
</dbReference>
<evidence type="ECO:0000313" key="5">
    <source>
        <dbReference type="Proteomes" id="UP000435138"/>
    </source>
</evidence>
<dbReference type="Gene3D" id="3.30.360.10">
    <property type="entry name" value="Dihydrodipicolinate Reductase, domain 2"/>
    <property type="match status" value="1"/>
</dbReference>
<evidence type="ECO:0000259" key="3">
    <source>
        <dbReference type="Pfam" id="PF03447"/>
    </source>
</evidence>
<dbReference type="Proteomes" id="UP000435138">
    <property type="component" value="Unassembled WGS sequence"/>
</dbReference>
<dbReference type="GO" id="GO:0050661">
    <property type="term" value="F:NADP binding"/>
    <property type="evidence" value="ECO:0007669"/>
    <property type="project" value="InterPro"/>
</dbReference>
<comment type="caution">
    <text evidence="4">The sequence shown here is derived from an EMBL/GenBank/DDBJ whole genome shotgun (WGS) entry which is preliminary data.</text>
</comment>
<gene>
    <name evidence="4" type="ORF">GAO09_10180</name>
</gene>
<dbReference type="RefSeq" id="WP_153353893.1">
    <property type="nucleotide sequence ID" value="NZ_WIXI01000040.1"/>
</dbReference>
<protein>
    <submittedName>
        <fullName evidence="4">DUF108 domain-containing protein</fullName>
    </submittedName>
</protein>